<evidence type="ECO:0000256" key="17">
    <source>
        <dbReference type="ARBA" id="ARBA00078518"/>
    </source>
</evidence>
<comment type="similarity">
    <text evidence="2">Belongs to the CorA metal ion transporter (MIT) (TC 1.A.35) family.</text>
</comment>
<evidence type="ECO:0000256" key="16">
    <source>
        <dbReference type="ARBA" id="ARBA00072872"/>
    </source>
</evidence>
<evidence type="ECO:0000256" key="1">
    <source>
        <dbReference type="ARBA" id="ARBA00004448"/>
    </source>
</evidence>
<gene>
    <name evidence="20" type="ORF">B0A48_03190</name>
</gene>
<dbReference type="STRING" id="1507870.A0A1V8TJA0"/>
<dbReference type="Gene3D" id="1.20.58.340">
    <property type="entry name" value="Magnesium transport protein CorA, transmembrane region"/>
    <property type="match status" value="1"/>
</dbReference>
<evidence type="ECO:0000256" key="14">
    <source>
        <dbReference type="ARBA" id="ARBA00046701"/>
    </source>
</evidence>
<evidence type="ECO:0000256" key="5">
    <source>
        <dbReference type="ARBA" id="ARBA00022792"/>
    </source>
</evidence>
<feature type="transmembrane region" description="Helical" evidence="19">
    <location>
        <begin position="819"/>
        <end position="837"/>
    </location>
</feature>
<evidence type="ECO:0000256" key="18">
    <source>
        <dbReference type="SAM" id="MobiDB-lite"/>
    </source>
</evidence>
<keyword evidence="6" id="KW-0460">Magnesium</keyword>
<evidence type="ECO:0000256" key="10">
    <source>
        <dbReference type="ARBA" id="ARBA00023128"/>
    </source>
</evidence>
<comment type="caution">
    <text evidence="20">The sequence shown here is derived from an EMBL/GenBank/DDBJ whole genome shotgun (WGS) entry which is preliminary data.</text>
</comment>
<evidence type="ECO:0000256" key="12">
    <source>
        <dbReference type="ARBA" id="ARBA00043036"/>
    </source>
</evidence>
<evidence type="ECO:0000256" key="4">
    <source>
        <dbReference type="ARBA" id="ARBA00022692"/>
    </source>
</evidence>
<evidence type="ECO:0000256" key="9">
    <source>
        <dbReference type="ARBA" id="ARBA00023065"/>
    </source>
</evidence>
<keyword evidence="21" id="KW-1185">Reference proteome</keyword>
<evidence type="ECO:0000256" key="8">
    <source>
        <dbReference type="ARBA" id="ARBA00022989"/>
    </source>
</evidence>
<dbReference type="CDD" id="cd12823">
    <property type="entry name" value="Mrs2_Mfm1p-like"/>
    <property type="match status" value="1"/>
</dbReference>
<feature type="transmembrane region" description="Helical" evidence="19">
    <location>
        <begin position="1086"/>
        <end position="1109"/>
    </location>
</feature>
<dbReference type="InterPro" id="IPR039204">
    <property type="entry name" value="MRS2-like"/>
</dbReference>
<feature type="region of interest" description="Disordered" evidence="18">
    <location>
        <begin position="522"/>
        <end position="552"/>
    </location>
</feature>
<dbReference type="GO" id="GO:0005743">
    <property type="term" value="C:mitochondrial inner membrane"/>
    <property type="evidence" value="ECO:0007669"/>
    <property type="project" value="UniProtKB-SubCell"/>
</dbReference>
<sequence>MTAPTETVPDMTGYFKILDDVRPLLVTRENPAREDLDGMDYERCAALHNAILKHGWVTSGRDPAEFDRVARPVIDIDSDAQCDRPSSIRAFLAAALTLEDTPEFKGQKMSFFFYLDTLCPHGDWHDNGAEEQILTFYGTLMGHASKMDGLVYDFNVHKAYMHFDLCHWLEPYPTYPWQPLESILSVWVEMILCQKVVAIPDLVGREWHETGSDGLMYPCGGPVVDSKTGARRWWGGGDPWTIQPYTNDDLTRTLAAWETVVTCIESKMGLDDAVTEQKLLTLSTVIEARIPDGFAREFLTGARKPRFTHIAPGLIVPDAKTFIAQQQLDAEYRMDPQLPFNGTYDTPSILLFRGDGATSRTSQTFVHIYDQDVRRFQYGLYLRACQRDDLYPVEDGFELVLPFAFGDVFGNPNGHAKLSDGTPSVTDRSLLQHGNNSYNHGHLAQLRAFFDIVSASVKSRHWRVNENGVAGGIDVWKKANSLERWKRYVVPVGPGDPRRCLTRAISTSSTLRETFWRRMRTEPRSDNADQYRSEDLPPLQSAFDDSPGLGGRITKPSNDLKLRCTEFDEGGNVVLVNGEFRKHELIAKYSLLPRDLRKIDSSVLPHILVRPSAILLNLLHIRCLIKYNRVLVFDVYGSTDSYAQSLFMYDLEGKLRQKQTSTTAGGALPYEFRALEAVLISVTTGLESEFEGVRDPVMRVLRELEEDIDRDKLRHLLVYSKKLSTFEQRARLVRDAIDNLLEEDDDLQDMYLTEKAQGVVREEDNHEEVELLLESYHKVADEIVQISSNLVTSIKNTEEIIRAILDANRNALMLLDLKFSILTLGTTVGMFIAALYGMNLENFIEETSFGFAGISGLCTVLAIASTIWGLKRLRKVQKVRMWGDGGSMIQPRSDRHRLPGRAAHKELESSGSESRGLGEAVTGIKGREAIKQWRIEQAARAKQLKIARMEAAGQPVVRGHDAGPFANPVHTVIETTFILSTTYVTVTAPSPTTTIIFLPIVSNISSVASGLPASSALENTELSPTSTRISAKSATSTTTTATSISPGSSAAASTSTEGLVGNGSSSPLETAAPLATEQTKTHDRKAIVGGLSGTIAGLLLIGLLLFFCLRRRRKSRELREISEPISEKSVPPPLSTFVKPGLVRQLSNFALGHLRNRSTPELPRPRRPSPCDGSLIRVPLDHWDRPFAAGGGLRDSITPIPLRVANPDPSRVSTPQPAACPNFLRKQSSNLVAFLHDRTKGAPTAPVADSDLLTPLGPQARHLEPALSREWLVHDTRDGGLPISPSQTTLPVIVQHPPDDPFVDASMLERPTVPHHNTPTLPMTDWTIAHNPFQPQTQVPWIGLPIYTTYSSSALGVDDTQRSLRSTNSLVHVAPSTTSDQFDLAISPDGSEADVRHRHSAQFFNLPGPVLSTAPSPKYELYEGT</sequence>
<organism evidence="20 21">
    <name type="scientific">Cryoendolithus antarcticus</name>
    <dbReference type="NCBI Taxonomy" id="1507870"/>
    <lineage>
        <taxon>Eukaryota</taxon>
        <taxon>Fungi</taxon>
        <taxon>Dikarya</taxon>
        <taxon>Ascomycota</taxon>
        <taxon>Pezizomycotina</taxon>
        <taxon>Dothideomycetes</taxon>
        <taxon>Dothideomycetidae</taxon>
        <taxon>Cladosporiales</taxon>
        <taxon>Cladosporiaceae</taxon>
        <taxon>Cryoendolithus</taxon>
    </lineage>
</organism>
<keyword evidence="9" id="KW-0406">Ion transport</keyword>
<dbReference type="FunFam" id="2.40.128.330:FF:000002">
    <property type="entry name" value="Inner membrane magnesium transporter mrs2"/>
    <property type="match status" value="1"/>
</dbReference>
<evidence type="ECO:0000256" key="13">
    <source>
        <dbReference type="ARBA" id="ARBA00046105"/>
    </source>
</evidence>
<evidence type="ECO:0000256" key="7">
    <source>
        <dbReference type="ARBA" id="ARBA00022946"/>
    </source>
</evidence>
<dbReference type="Gene3D" id="2.40.128.330">
    <property type="match status" value="1"/>
</dbReference>
<feature type="compositionally biased region" description="Basic and acidic residues" evidence="18">
    <location>
        <begin position="522"/>
        <end position="535"/>
    </location>
</feature>
<proteinExistence type="inferred from homology"/>
<dbReference type="PANTHER" id="PTHR13890">
    <property type="entry name" value="RNA SPLICING PROTEIN MRS2, MITOCHONDRIAL"/>
    <property type="match status" value="1"/>
</dbReference>
<protein>
    <recommendedName>
        <fullName evidence="15">Mitochondrial inner membrane magnesium transporter MRS2</fullName>
    </recommendedName>
    <alternativeName>
        <fullName evidence="16">Mitochondrial inner membrane magnesium transporter mrs2</fullName>
    </alternativeName>
    <alternativeName>
        <fullName evidence="12 17">RNA-splicing protein MRS2</fullName>
    </alternativeName>
</protein>
<evidence type="ECO:0000313" key="21">
    <source>
        <dbReference type="Proteomes" id="UP000192596"/>
    </source>
</evidence>
<comment type="subunit">
    <text evidence="14">Homopentamer. Forms homooligomers. Interacts with MFM1.</text>
</comment>
<evidence type="ECO:0000256" key="2">
    <source>
        <dbReference type="ARBA" id="ARBA00009765"/>
    </source>
</evidence>
<evidence type="ECO:0000256" key="15">
    <source>
        <dbReference type="ARBA" id="ARBA00071347"/>
    </source>
</evidence>
<evidence type="ECO:0000256" key="6">
    <source>
        <dbReference type="ARBA" id="ARBA00022842"/>
    </source>
</evidence>
<keyword evidence="8 19" id="KW-1133">Transmembrane helix</keyword>
<keyword evidence="10" id="KW-0496">Mitochondrion</keyword>
<feature type="transmembrane region" description="Helical" evidence="19">
    <location>
        <begin position="849"/>
        <end position="870"/>
    </location>
</feature>
<dbReference type="EMBL" id="NAJO01000006">
    <property type="protein sequence ID" value="OQO11463.1"/>
    <property type="molecule type" value="Genomic_DNA"/>
</dbReference>
<dbReference type="PANTHER" id="PTHR13890:SF0">
    <property type="entry name" value="MAGNESIUM TRANSPORTER MRS2 HOMOLOG, MITOCHONDRIAL"/>
    <property type="match status" value="1"/>
</dbReference>
<keyword evidence="5" id="KW-0999">Mitochondrion inner membrane</keyword>
<dbReference type="Proteomes" id="UP000192596">
    <property type="component" value="Unassembled WGS sequence"/>
</dbReference>
<keyword evidence="11 19" id="KW-0472">Membrane</keyword>
<reference evidence="21" key="1">
    <citation type="submission" date="2017-03" db="EMBL/GenBank/DDBJ databases">
        <title>Genomes of endolithic fungi from Antarctica.</title>
        <authorList>
            <person name="Coleine C."/>
            <person name="Masonjones S."/>
            <person name="Stajich J.E."/>
        </authorList>
    </citation>
    <scope>NUCLEOTIDE SEQUENCE [LARGE SCALE GENOMIC DNA]</scope>
    <source>
        <strain evidence="21">CCFEE 5527</strain>
    </source>
</reference>
<evidence type="ECO:0000256" key="3">
    <source>
        <dbReference type="ARBA" id="ARBA00022448"/>
    </source>
</evidence>
<feature type="region of interest" description="Disordered" evidence="18">
    <location>
        <begin position="1018"/>
        <end position="1069"/>
    </location>
</feature>
<dbReference type="Pfam" id="PF22099">
    <property type="entry name" value="MRS2-like"/>
    <property type="match status" value="1"/>
</dbReference>
<dbReference type="InParanoid" id="A0A1V8TJA0"/>
<accession>A0A1V8TJA0</accession>
<dbReference type="OrthoDB" id="10251508at2759"/>
<evidence type="ECO:0000256" key="11">
    <source>
        <dbReference type="ARBA" id="ARBA00023136"/>
    </source>
</evidence>
<name>A0A1V8TJA0_9PEZI</name>
<feature type="compositionally biased region" description="Low complexity" evidence="18">
    <location>
        <begin position="1025"/>
        <end position="1056"/>
    </location>
</feature>
<dbReference type="GO" id="GO:0015095">
    <property type="term" value="F:magnesium ion transmembrane transporter activity"/>
    <property type="evidence" value="ECO:0007669"/>
    <property type="project" value="TreeGrafter"/>
</dbReference>
<keyword evidence="3" id="KW-0813">Transport</keyword>
<evidence type="ECO:0000256" key="19">
    <source>
        <dbReference type="SAM" id="Phobius"/>
    </source>
</evidence>
<comment type="subcellular location">
    <subcellularLocation>
        <location evidence="1">Mitochondrion inner membrane</location>
        <topology evidence="1">Multi-pass membrane protein</topology>
    </subcellularLocation>
</comment>
<dbReference type="GO" id="GO:0045016">
    <property type="term" value="P:mitochondrial magnesium ion transmembrane transport"/>
    <property type="evidence" value="ECO:0007669"/>
    <property type="project" value="UniProtKB-ARBA"/>
</dbReference>
<keyword evidence="7" id="KW-0809">Transit peptide</keyword>
<comment type="function">
    <text evidence="13">High-conductance magnesium-selective channel that mediates the influx of magnesium into the mitochondrial matrix. Essential for the splicing of mRNA group II introns in mitochondria by affecting mitochondrial magnesium concentrations, which are critical for group II intron splicing. It also suppresses a variety of mitochondrial intron mutations and its absence may disturb the assembly of mitochondrial membrane complexes.</text>
</comment>
<dbReference type="FunFam" id="1.20.58.340:FF:000005">
    <property type="entry name" value="Inner membrane magnesium transporter MRS2"/>
    <property type="match status" value="1"/>
</dbReference>
<keyword evidence="4 19" id="KW-0812">Transmembrane</keyword>
<evidence type="ECO:0000313" key="20">
    <source>
        <dbReference type="EMBL" id="OQO11463.1"/>
    </source>
</evidence>